<feature type="signal peptide" evidence="1">
    <location>
        <begin position="1"/>
        <end position="28"/>
    </location>
</feature>
<evidence type="ECO:0000256" key="1">
    <source>
        <dbReference type="SAM" id="SignalP"/>
    </source>
</evidence>
<dbReference type="AlphaFoldDB" id="A0A1D9P8M4"/>
<keyword evidence="3" id="KW-1185">Reference proteome</keyword>
<dbReference type="Proteomes" id="UP000178198">
    <property type="component" value="Chromosome"/>
</dbReference>
<evidence type="ECO:0000313" key="2">
    <source>
        <dbReference type="EMBL" id="AOZ98910.1"/>
    </source>
</evidence>
<dbReference type="KEGG" id="fcm:BIW12_05365"/>
<keyword evidence="1" id="KW-0732">Signal</keyword>
<protein>
    <recommendedName>
        <fullName evidence="4">DUF5013 domain-containing protein</fullName>
    </recommendedName>
</protein>
<evidence type="ECO:0000313" key="3">
    <source>
        <dbReference type="Proteomes" id="UP000178198"/>
    </source>
</evidence>
<gene>
    <name evidence="2" type="ORF">BIW12_05365</name>
</gene>
<reference evidence="2 3" key="1">
    <citation type="submission" date="2016-10" db="EMBL/GenBank/DDBJ databases">
        <title>Complete Genome Sequence of Flavobacterium sp. PK15.</title>
        <authorList>
            <person name="Ekwe A."/>
            <person name="Kim S.B."/>
        </authorList>
    </citation>
    <scope>NUCLEOTIDE SEQUENCE [LARGE SCALE GENOMIC DNA]</scope>
    <source>
        <strain evidence="2 3">PK15</strain>
    </source>
</reference>
<dbReference type="OrthoDB" id="9794261at2"/>
<dbReference type="RefSeq" id="WP_071184156.1">
    <property type="nucleotide sequence ID" value="NZ_CP017774.1"/>
</dbReference>
<dbReference type="Gene3D" id="2.60.120.260">
    <property type="entry name" value="Galactose-binding domain-like"/>
    <property type="match status" value="1"/>
</dbReference>
<feature type="chain" id="PRO_5009444220" description="DUF5013 domain-containing protein" evidence="1">
    <location>
        <begin position="29"/>
        <end position="421"/>
    </location>
</feature>
<proteinExistence type="predicted"/>
<dbReference type="Pfam" id="PF16389">
    <property type="entry name" value="DUF4998"/>
    <property type="match status" value="1"/>
</dbReference>
<dbReference type="STRING" id="1306519.BIW12_05365"/>
<dbReference type="EMBL" id="CP017774">
    <property type="protein sequence ID" value="AOZ98910.1"/>
    <property type="molecule type" value="Genomic_DNA"/>
</dbReference>
<sequence>MNKIKKYVFQTIMLLVLTAGLWSCTNMDDGYKDFIKEGEVSYTGKIDSLHIYAGKNRVNVKGLIISDPKVTEVRVFWNTGKDSVVVPITRTSGVDVLDVIIDGLEENIYNFEVRTYDKLGNKSIPVFKIGNTYGERYEATLLAAIMNRKISTGISSGATLNGTLETLNDFTKKSSYSVITYTATDDTEKQLIIQSNLSNFTITDYKSGTDIKYKTAYKPEEGAIDIFFTPEKSFSTQTDVTNTYLVNADFETNPTGAALGTMVYDVPGWIEIPVAGSTNDFQKLGTVLYGSVTAGLETAPKATATGGNALLGVKKHWGPADIYVEQVLSLPVGTYTMTWQSFMKLATSGASSMMGYEMDGLGIYDAFPSATETWKNHSLVFVVTTPKTVKIRMGYKKTANVGGGSSPILFMDNVRLLRAKL</sequence>
<accession>A0A1D9P8M4</accession>
<evidence type="ECO:0008006" key="4">
    <source>
        <dbReference type="Google" id="ProtNLM"/>
    </source>
</evidence>
<organism evidence="2 3">
    <name type="scientific">Flavobacterium commune</name>
    <dbReference type="NCBI Taxonomy" id="1306519"/>
    <lineage>
        <taxon>Bacteria</taxon>
        <taxon>Pseudomonadati</taxon>
        <taxon>Bacteroidota</taxon>
        <taxon>Flavobacteriia</taxon>
        <taxon>Flavobacteriales</taxon>
        <taxon>Flavobacteriaceae</taxon>
        <taxon>Flavobacterium</taxon>
    </lineage>
</organism>
<name>A0A1D9P8M4_9FLAO</name>